<sequence length="111" mass="12805">NVFVLRPPPSPLLRSVFVLRPPPSPLLHSLHCSVENTCREHFRTLSPSLQRLRSSSTTISIAAFSPLLRSFRFISTRERRSLRSWNGFLNPKLEGSYLFGYILYHCNESFV</sequence>
<name>A0AAQ3MUC8_VIGMU</name>
<proteinExistence type="predicted"/>
<organism evidence="1 2">
    <name type="scientific">Vigna mungo</name>
    <name type="common">Black gram</name>
    <name type="synonym">Phaseolus mungo</name>
    <dbReference type="NCBI Taxonomy" id="3915"/>
    <lineage>
        <taxon>Eukaryota</taxon>
        <taxon>Viridiplantae</taxon>
        <taxon>Streptophyta</taxon>
        <taxon>Embryophyta</taxon>
        <taxon>Tracheophyta</taxon>
        <taxon>Spermatophyta</taxon>
        <taxon>Magnoliopsida</taxon>
        <taxon>eudicotyledons</taxon>
        <taxon>Gunneridae</taxon>
        <taxon>Pentapetalae</taxon>
        <taxon>rosids</taxon>
        <taxon>fabids</taxon>
        <taxon>Fabales</taxon>
        <taxon>Fabaceae</taxon>
        <taxon>Papilionoideae</taxon>
        <taxon>50 kb inversion clade</taxon>
        <taxon>NPAAA clade</taxon>
        <taxon>indigoferoid/millettioid clade</taxon>
        <taxon>Phaseoleae</taxon>
        <taxon>Vigna</taxon>
    </lineage>
</organism>
<evidence type="ECO:0000313" key="2">
    <source>
        <dbReference type="Proteomes" id="UP001374535"/>
    </source>
</evidence>
<dbReference type="Proteomes" id="UP001374535">
    <property type="component" value="Chromosome 9"/>
</dbReference>
<dbReference type="AlphaFoldDB" id="A0AAQ3MUC8"/>
<feature type="non-terminal residue" evidence="1">
    <location>
        <position position="111"/>
    </location>
</feature>
<evidence type="ECO:0000313" key="1">
    <source>
        <dbReference type="EMBL" id="WVY97176.1"/>
    </source>
</evidence>
<keyword evidence="2" id="KW-1185">Reference proteome</keyword>
<accession>A0AAQ3MUC8</accession>
<reference evidence="1 2" key="1">
    <citation type="journal article" date="2023" name="Life. Sci Alliance">
        <title>Evolutionary insights into 3D genome organization and epigenetic landscape of Vigna mungo.</title>
        <authorList>
            <person name="Junaid A."/>
            <person name="Singh B."/>
            <person name="Bhatia S."/>
        </authorList>
    </citation>
    <scope>NUCLEOTIDE SEQUENCE [LARGE SCALE GENOMIC DNA]</scope>
    <source>
        <strain evidence="1">Urdbean</strain>
    </source>
</reference>
<protein>
    <submittedName>
        <fullName evidence="1">Uncharacterized protein</fullName>
    </submittedName>
</protein>
<gene>
    <name evidence="1" type="ORF">V8G54_029327</name>
</gene>
<dbReference type="EMBL" id="CP144692">
    <property type="protein sequence ID" value="WVY97176.1"/>
    <property type="molecule type" value="Genomic_DNA"/>
</dbReference>
<feature type="non-terminal residue" evidence="1">
    <location>
        <position position="1"/>
    </location>
</feature>